<evidence type="ECO:0000313" key="6">
    <source>
        <dbReference type="Proteomes" id="UP000332933"/>
    </source>
</evidence>
<evidence type="ECO:0000259" key="2">
    <source>
        <dbReference type="Pfam" id="PF11707"/>
    </source>
</evidence>
<dbReference type="InterPro" id="IPR032436">
    <property type="entry name" value="URB1_C"/>
</dbReference>
<accession>A0A485KN76</accession>
<dbReference type="GO" id="GO:0005730">
    <property type="term" value="C:nucleolus"/>
    <property type="evidence" value="ECO:0007669"/>
    <property type="project" value="TreeGrafter"/>
</dbReference>
<dbReference type="EMBL" id="VJMH01005153">
    <property type="protein sequence ID" value="KAF0699824.1"/>
    <property type="molecule type" value="Genomic_DNA"/>
</dbReference>
<dbReference type="Pfam" id="PF11707">
    <property type="entry name" value="Npa1"/>
    <property type="match status" value="1"/>
</dbReference>
<feature type="compositionally biased region" description="Low complexity" evidence="1">
    <location>
        <begin position="26"/>
        <end position="40"/>
    </location>
</feature>
<feature type="domain" description="URB1 C-terminal" evidence="3">
    <location>
        <begin position="1489"/>
        <end position="1682"/>
    </location>
</feature>
<dbReference type="EMBL" id="CAADRA010005174">
    <property type="protein sequence ID" value="VFT86479.1"/>
    <property type="molecule type" value="Genomic_DNA"/>
</dbReference>
<evidence type="ECO:0000259" key="3">
    <source>
        <dbReference type="Pfam" id="PF16201"/>
    </source>
</evidence>
<proteinExistence type="predicted"/>
<dbReference type="SUPFAM" id="SSF48371">
    <property type="entry name" value="ARM repeat"/>
    <property type="match status" value="1"/>
</dbReference>
<evidence type="ECO:0000256" key="1">
    <source>
        <dbReference type="SAM" id="MobiDB-lite"/>
    </source>
</evidence>
<organism evidence="5 6">
    <name type="scientific">Aphanomyces stellatus</name>
    <dbReference type="NCBI Taxonomy" id="120398"/>
    <lineage>
        <taxon>Eukaryota</taxon>
        <taxon>Sar</taxon>
        <taxon>Stramenopiles</taxon>
        <taxon>Oomycota</taxon>
        <taxon>Saprolegniomycetes</taxon>
        <taxon>Saprolegniales</taxon>
        <taxon>Verrucalvaceae</taxon>
        <taxon>Aphanomyces</taxon>
    </lineage>
</organism>
<dbReference type="InterPro" id="IPR021714">
    <property type="entry name" value="URB1_N"/>
</dbReference>
<sequence length="1862" mass="206006">MKKRGLKPGGAEGQESAPKKAKSDDSVSSPKPKQQATTAASSSSVLRDLLLNVRKGQLDPVVKTLREFHAAVDADATACPLLRAYIDISPQSEPLVDLWGSALWGEDKTRQIIPITMELLTSVFQNLKQHKPSVAEAVALTVLKTKIELISKQLSWSDKPLIEYATLMLCTEMIQVHPRVAREFVRVFDFTAKSFEKLCVRRHKVFDVTEAAPPRRISVRHAFVAFALALTTSVDQHVHRFALKTDGIAHALFKSIEEDTFEDANAVLSTLADTVLNGTDTRAKHHVFTGYAVSQLLKLLDADDERTVQLAQQYFDALFFAPGALYRVSQVATLAAKSSSSTSTLVPTTDEIDTSSDAVSGGGSTTAMKVVSKLLSTFDLMATMTHSTREALLFRFLREYPGLILVVFQSFHAVMEPRPSFKWFSAASFVLKALNLPLTPLEPLLAHPATLALPGMHEALVKLVLPLGLQKKELSKAVQHADLLVVHTSLNLISVVMRRVAFVEAFVPDVEKSLRSILPPAELILTLCTKFRADSTDAKKAAVYGKALSVLQLYFHHLPLVMKETKFDVSKLIVPTQDTLFLQGALLHLLESVESTRLGWIVSGDATKFRLLLNHCLSPHAIISTLAYRVVRRVLAALQIFGVAVPEANAPHEIDAWLHPLARSPESVSFLDQLVRGVTANPFAFVNQHTSPMTQALVAYFNADDVFPFQVKVQDPVLVSAYATRVLATLVPLYPFSWLSAMDSHVVKDPQRLVASFTTNASALFETPIQSSPAKSSSTKETALRQAIDSLEAIPGSFVLSDDLLTAIWQEKRSFNSVYSYVQTHRSRSIFASPALQKALGNKSAPKATKKFLDAAPVDLVLSSLYSPFVLATGVVPSIETKQLLTYLKSATLDTKTVQLASVQLTHGLCVYLERLNQGLAPHATYTAAVTQSAKALHFLLTWATGKSSDAFWTIMWQHHAKLVESPHVSTNAALSQWLVLPYALGSFRAPSTLLEPSNSPLAVVTARHLSPERLHDALESILHTTHYNAPLALHLIAASKHATLARPALFEKIFRLWQAQPATSSETADAKRWITHYVQQHDMAATSVSRELFDLCWAQLQADPADALNISLLQELIRRCPVSRHEFAQHTRSAQSLGGLIQLSAAYLHSLPLEPTCVEWIETIVLPSFVEETLASDDVAPSSANVMHAFVQVVDTLYSHTKMNAQLDDWLPTLLKESQPLSASKLQLLLAAAQRSDLTRFASKIVGFGLGQLMRQDFATESASLDALAAFTLDTLERYAAKKVPASTVQSFLVHLAANSDWYFRDTILDVVAKLAVVFPTLDFAPLLAQLMTKFEHMAENESFLKAFGVLLKKTESSVAAVDMDFLRLVLTKYGATLSTNDVLLKAILEVIQESHDDLSLESVGYCFGKANHLATSELEQHWLLEEIDATTMKHSIEYFPHTRPFKGPFECKHAQTVYDPAYFLPLIAHPLSTSHIPDRQLLQSGILGFAICGLSAEDDDIRAYAYGIVAVAHESMSATARTFEFNERRQVHLLLETLKNGIDTPHARLPFLITVFVNDAITSLLKPGHFMFPLVNAFLLARSALDVNDVPMFYALFNSSSTTFRPERSWLLHLVKRGVKLDVDVELLQRRHVYSILIGFFDSPLADTYTQEFVLEILARSVVTASGNFILIHKMGLLQWLEFVAIKYEAQFTKQILTIVSDAIENYYLSEKKSDKYAPNTIAQLRQLCRTLVHQRRRHALSSPTADLLRAVLIKYFTFCTTTVADGDASVWFALDLLEATVENCDDEVFLAHVSSYLAHIPSASRAFQFTHDTHARWAAVASWARTRAASTDNLTLKLALPETIQHLSHAAPVFHAALL</sequence>
<feature type="region of interest" description="Disordered" evidence="1">
    <location>
        <begin position="1"/>
        <end position="40"/>
    </location>
</feature>
<dbReference type="Proteomes" id="UP000332933">
    <property type="component" value="Unassembled WGS sequence"/>
</dbReference>
<reference evidence="5 6" key="1">
    <citation type="submission" date="2019-03" db="EMBL/GenBank/DDBJ databases">
        <authorList>
            <person name="Gaulin E."/>
            <person name="Dumas B."/>
        </authorList>
    </citation>
    <scope>NUCLEOTIDE SEQUENCE [LARGE SCALE GENOMIC DNA]</scope>
    <source>
        <strain evidence="5">CBS 568.67</strain>
    </source>
</reference>
<evidence type="ECO:0000313" key="4">
    <source>
        <dbReference type="EMBL" id="KAF0699824.1"/>
    </source>
</evidence>
<name>A0A485KN76_9STRA</name>
<dbReference type="PANTHER" id="PTHR13500:SF0">
    <property type="entry name" value="NUCLEOLAR PRE-RIBOSOMAL-ASSOCIATED PROTEIN 1"/>
    <property type="match status" value="1"/>
</dbReference>
<dbReference type="GO" id="GO:0000463">
    <property type="term" value="P:maturation of LSU-rRNA from tricistronic rRNA transcript (SSU-rRNA, 5.8S rRNA, LSU-rRNA)"/>
    <property type="evidence" value="ECO:0007669"/>
    <property type="project" value="TreeGrafter"/>
</dbReference>
<dbReference type="Pfam" id="PF16201">
    <property type="entry name" value="NopRA1"/>
    <property type="match status" value="1"/>
</dbReference>
<gene>
    <name evidence="5" type="primary">Aste57867_9600</name>
    <name evidence="4" type="ORF">As57867_009562</name>
    <name evidence="5" type="ORF">ASTE57867_9600</name>
</gene>
<dbReference type="InterPro" id="IPR039844">
    <property type="entry name" value="URB1"/>
</dbReference>
<reference evidence="4" key="2">
    <citation type="submission" date="2019-06" db="EMBL/GenBank/DDBJ databases">
        <title>Genomics analysis of Aphanomyces spp. identifies a new class of oomycete effector associated with host adaptation.</title>
        <authorList>
            <person name="Gaulin E."/>
        </authorList>
    </citation>
    <scope>NUCLEOTIDE SEQUENCE</scope>
    <source>
        <strain evidence="4">CBS 578.67</strain>
    </source>
</reference>
<dbReference type="GO" id="GO:0000466">
    <property type="term" value="P:maturation of 5.8S rRNA from tricistronic rRNA transcript (SSU-rRNA, 5.8S rRNA, LSU-rRNA)"/>
    <property type="evidence" value="ECO:0007669"/>
    <property type="project" value="TreeGrafter"/>
</dbReference>
<dbReference type="InterPro" id="IPR016024">
    <property type="entry name" value="ARM-type_fold"/>
</dbReference>
<keyword evidence="6" id="KW-1185">Reference proteome</keyword>
<dbReference type="PANTHER" id="PTHR13500">
    <property type="entry name" value="NUCLEOLAR PRERIBOSOMAL-ASSOCIATED PROTEIN 1"/>
    <property type="match status" value="1"/>
</dbReference>
<dbReference type="OrthoDB" id="72892at2759"/>
<evidence type="ECO:0000313" key="5">
    <source>
        <dbReference type="EMBL" id="VFT86479.1"/>
    </source>
</evidence>
<feature type="domain" description="URB1 N-terminal" evidence="2">
    <location>
        <begin position="113"/>
        <end position="425"/>
    </location>
</feature>
<protein>
    <submittedName>
        <fullName evidence="5">Aste57867_9600 protein</fullName>
    </submittedName>
</protein>